<accession>A0A8S9SLU3</accession>
<keyword evidence="1" id="KW-0472">Membrane</keyword>
<keyword evidence="1" id="KW-0812">Transmembrane</keyword>
<dbReference type="Proteomes" id="UP000712600">
    <property type="component" value="Unassembled WGS sequence"/>
</dbReference>
<feature type="transmembrane region" description="Helical" evidence="1">
    <location>
        <begin position="136"/>
        <end position="154"/>
    </location>
</feature>
<comment type="caution">
    <text evidence="2">The sequence shown here is derived from an EMBL/GenBank/DDBJ whole genome shotgun (WGS) entry which is preliminary data.</text>
</comment>
<proteinExistence type="predicted"/>
<evidence type="ECO:0000313" key="3">
    <source>
        <dbReference type="Proteomes" id="UP000712600"/>
    </source>
</evidence>
<organism evidence="2 3">
    <name type="scientific">Brassica cretica</name>
    <name type="common">Mustard</name>
    <dbReference type="NCBI Taxonomy" id="69181"/>
    <lineage>
        <taxon>Eukaryota</taxon>
        <taxon>Viridiplantae</taxon>
        <taxon>Streptophyta</taxon>
        <taxon>Embryophyta</taxon>
        <taxon>Tracheophyta</taxon>
        <taxon>Spermatophyta</taxon>
        <taxon>Magnoliopsida</taxon>
        <taxon>eudicotyledons</taxon>
        <taxon>Gunneridae</taxon>
        <taxon>Pentapetalae</taxon>
        <taxon>rosids</taxon>
        <taxon>malvids</taxon>
        <taxon>Brassicales</taxon>
        <taxon>Brassicaceae</taxon>
        <taxon>Brassiceae</taxon>
        <taxon>Brassica</taxon>
    </lineage>
</organism>
<evidence type="ECO:0000313" key="2">
    <source>
        <dbReference type="EMBL" id="KAF3600875.1"/>
    </source>
</evidence>
<evidence type="ECO:0000256" key="1">
    <source>
        <dbReference type="SAM" id="Phobius"/>
    </source>
</evidence>
<keyword evidence="1" id="KW-1133">Transmembrane helix</keyword>
<dbReference type="EMBL" id="QGKX02000004">
    <property type="protein sequence ID" value="KAF3600875.1"/>
    <property type="molecule type" value="Genomic_DNA"/>
</dbReference>
<gene>
    <name evidence="2" type="ORF">F2Q69_00032970</name>
</gene>
<name>A0A8S9SLU3_BRACR</name>
<dbReference type="AlphaFoldDB" id="A0A8S9SLU3"/>
<protein>
    <submittedName>
        <fullName evidence="2">Uncharacterized protein</fullName>
    </submittedName>
</protein>
<sequence>MFGNNSDSEYSETEDLIRRDHAELSLECRSSIIYPPQPEVEFGFRQVCYCGSPPQLVPSRSINGQDDGECHVWKWWDVAVMEEMRARDKHVLQLEEKVDNLSLLSDYENEQRLLRVEKIMCDNAKEKSVCSDGFEYVVGAMVVVLILIGLEIMYV</sequence>
<reference evidence="2" key="1">
    <citation type="submission" date="2019-12" db="EMBL/GenBank/DDBJ databases">
        <title>Genome sequencing and annotation of Brassica cretica.</title>
        <authorList>
            <person name="Studholme D.J."/>
            <person name="Sarris P."/>
        </authorList>
    </citation>
    <scope>NUCLEOTIDE SEQUENCE</scope>
    <source>
        <strain evidence="2">PFS-109/04</strain>
        <tissue evidence="2">Leaf</tissue>
    </source>
</reference>